<accession>A0A3B0TYX2</accession>
<evidence type="ECO:0000256" key="1">
    <source>
        <dbReference type="ARBA" id="ARBA00001541"/>
    </source>
</evidence>
<gene>
    <name evidence="7" type="ORF">MNBD_ALPHA11-32</name>
</gene>
<evidence type="ECO:0000256" key="5">
    <source>
        <dbReference type="ARBA" id="ARBA00022691"/>
    </source>
</evidence>
<reference evidence="7" key="1">
    <citation type="submission" date="2018-06" db="EMBL/GenBank/DDBJ databases">
        <authorList>
            <person name="Zhirakovskaya E."/>
        </authorList>
    </citation>
    <scope>NUCLEOTIDE SEQUENCE</scope>
</reference>
<keyword evidence="4 7" id="KW-0808">Transferase</keyword>
<protein>
    <recommendedName>
        <fullName evidence="2">protein-glutamate O-methyltransferase</fullName>
        <ecNumber evidence="2">2.1.1.80</ecNumber>
    </recommendedName>
</protein>
<name>A0A3B0TYX2_9ZZZZ</name>
<keyword evidence="3 7" id="KW-0489">Methyltransferase</keyword>
<dbReference type="InterPro" id="IPR000780">
    <property type="entry name" value="CheR_MeTrfase"/>
</dbReference>
<comment type="catalytic activity">
    <reaction evidence="1">
        <text>L-glutamyl-[protein] + S-adenosyl-L-methionine = [protein]-L-glutamate 5-O-methyl ester + S-adenosyl-L-homocysteine</text>
        <dbReference type="Rhea" id="RHEA:24452"/>
        <dbReference type="Rhea" id="RHEA-COMP:10208"/>
        <dbReference type="Rhea" id="RHEA-COMP:10311"/>
        <dbReference type="ChEBI" id="CHEBI:29973"/>
        <dbReference type="ChEBI" id="CHEBI:57856"/>
        <dbReference type="ChEBI" id="CHEBI:59789"/>
        <dbReference type="ChEBI" id="CHEBI:82795"/>
        <dbReference type="EC" id="2.1.1.80"/>
    </reaction>
</comment>
<evidence type="ECO:0000256" key="3">
    <source>
        <dbReference type="ARBA" id="ARBA00022603"/>
    </source>
</evidence>
<feature type="domain" description="CheR-type methyltransferase" evidence="6">
    <location>
        <begin position="1"/>
        <end position="271"/>
    </location>
</feature>
<dbReference type="Pfam" id="PF03705">
    <property type="entry name" value="CheR_N"/>
    <property type="match status" value="1"/>
</dbReference>
<dbReference type="InterPro" id="IPR022642">
    <property type="entry name" value="CheR_C"/>
</dbReference>
<dbReference type="Gene3D" id="1.10.155.10">
    <property type="entry name" value="Chemotaxis receptor methyltransferase CheR, N-terminal domain"/>
    <property type="match status" value="1"/>
</dbReference>
<dbReference type="InterPro" id="IPR022641">
    <property type="entry name" value="CheR_N"/>
</dbReference>
<dbReference type="AlphaFoldDB" id="A0A3B0TYX2"/>
<dbReference type="SMART" id="SM00138">
    <property type="entry name" value="MeTrc"/>
    <property type="match status" value="1"/>
</dbReference>
<sequence>MNSGEFDIIGAFVEKNSGIVLSKAKEYLVESRLKPIAEKYGFNGVDALARGLGTASPEIKLAIVDAMTTNETFFFRDKTPFKLFEEIVLPQMSRARRKVGKIRIWCAAASTGQEPYSLAMVLLKNKHLWAGLKVEIIATDLSHNAIAKAKEGKYTQFEVQRGLPVDLLVAHFTQEGTHWVISDQVKQMVKFSKLNLMENYSSIGTVDVVYCRNVLIYFDADTKRKVLTSVRRTIRSDGYLVLGAADTVIGSNGEFERAEERGLYQPVEAKEARLALIA</sequence>
<evidence type="ECO:0000256" key="2">
    <source>
        <dbReference type="ARBA" id="ARBA00012534"/>
    </source>
</evidence>
<proteinExistence type="predicted"/>
<dbReference type="SUPFAM" id="SSF53335">
    <property type="entry name" value="S-adenosyl-L-methionine-dependent methyltransferases"/>
    <property type="match status" value="1"/>
</dbReference>
<dbReference type="Pfam" id="PF01739">
    <property type="entry name" value="CheR"/>
    <property type="match status" value="1"/>
</dbReference>
<dbReference type="InterPro" id="IPR050903">
    <property type="entry name" value="Bact_Chemotaxis_MeTrfase"/>
</dbReference>
<keyword evidence="5" id="KW-0949">S-adenosyl-L-methionine</keyword>
<dbReference type="PANTHER" id="PTHR24422">
    <property type="entry name" value="CHEMOTAXIS PROTEIN METHYLTRANSFERASE"/>
    <property type="match status" value="1"/>
</dbReference>
<dbReference type="PANTHER" id="PTHR24422:SF21">
    <property type="entry name" value="CHEMOTAXIS PROTEIN METHYLTRANSFERASE 1"/>
    <property type="match status" value="1"/>
</dbReference>
<evidence type="ECO:0000256" key="4">
    <source>
        <dbReference type="ARBA" id="ARBA00022679"/>
    </source>
</evidence>
<organism evidence="7">
    <name type="scientific">hydrothermal vent metagenome</name>
    <dbReference type="NCBI Taxonomy" id="652676"/>
    <lineage>
        <taxon>unclassified sequences</taxon>
        <taxon>metagenomes</taxon>
        <taxon>ecological metagenomes</taxon>
    </lineage>
</organism>
<evidence type="ECO:0000313" key="7">
    <source>
        <dbReference type="EMBL" id="VAW21960.1"/>
    </source>
</evidence>
<dbReference type="InterPro" id="IPR036804">
    <property type="entry name" value="CheR_N_sf"/>
</dbReference>
<evidence type="ECO:0000259" key="6">
    <source>
        <dbReference type="PROSITE" id="PS50123"/>
    </source>
</evidence>
<dbReference type="PROSITE" id="PS50123">
    <property type="entry name" value="CHER"/>
    <property type="match status" value="1"/>
</dbReference>
<dbReference type="InterPro" id="IPR029063">
    <property type="entry name" value="SAM-dependent_MTases_sf"/>
</dbReference>
<dbReference type="PRINTS" id="PR00996">
    <property type="entry name" value="CHERMTFRASE"/>
</dbReference>
<dbReference type="EMBL" id="UOEQ01000387">
    <property type="protein sequence ID" value="VAW21960.1"/>
    <property type="molecule type" value="Genomic_DNA"/>
</dbReference>
<dbReference type="SUPFAM" id="SSF47757">
    <property type="entry name" value="Chemotaxis receptor methyltransferase CheR, N-terminal domain"/>
    <property type="match status" value="1"/>
</dbReference>
<dbReference type="Gene3D" id="3.40.50.150">
    <property type="entry name" value="Vaccinia Virus protein VP39"/>
    <property type="match status" value="1"/>
</dbReference>
<dbReference type="EC" id="2.1.1.80" evidence="2"/>
<dbReference type="GO" id="GO:0008983">
    <property type="term" value="F:protein-glutamate O-methyltransferase activity"/>
    <property type="evidence" value="ECO:0007669"/>
    <property type="project" value="UniProtKB-EC"/>
</dbReference>
<dbReference type="GO" id="GO:0032259">
    <property type="term" value="P:methylation"/>
    <property type="evidence" value="ECO:0007669"/>
    <property type="project" value="UniProtKB-KW"/>
</dbReference>